<feature type="domain" description="Thiolase C-terminal" evidence="1">
    <location>
        <begin position="277"/>
        <end position="388"/>
    </location>
</feature>
<dbReference type="Proteomes" id="UP000235116">
    <property type="component" value="Chromosome"/>
</dbReference>
<dbReference type="InterPro" id="IPR016039">
    <property type="entry name" value="Thiolase-like"/>
</dbReference>
<organism evidence="2 3">
    <name type="scientific">Ketobacter alkanivorans</name>
    <dbReference type="NCBI Taxonomy" id="1917421"/>
    <lineage>
        <taxon>Bacteria</taxon>
        <taxon>Pseudomonadati</taxon>
        <taxon>Pseudomonadota</taxon>
        <taxon>Gammaproteobacteria</taxon>
        <taxon>Pseudomonadales</taxon>
        <taxon>Ketobacteraceae</taxon>
        <taxon>Ketobacter</taxon>
    </lineage>
</organism>
<reference evidence="3" key="1">
    <citation type="submission" date="2017-08" db="EMBL/GenBank/DDBJ databases">
        <title>Direct submision.</title>
        <authorList>
            <person name="Kim S.-J."/>
            <person name="Rhee S.-K."/>
        </authorList>
    </citation>
    <scope>NUCLEOTIDE SEQUENCE [LARGE SCALE GENOMIC DNA]</scope>
    <source>
        <strain evidence="3">GI5</strain>
    </source>
</reference>
<name>A0A2K9LJ71_9GAMM</name>
<dbReference type="InterPro" id="IPR055140">
    <property type="entry name" value="Thiolase_C_2"/>
</dbReference>
<proteinExistence type="predicted"/>
<dbReference type="PANTHER" id="PTHR42870:SF1">
    <property type="entry name" value="NON-SPECIFIC LIPID-TRANSFER PROTEIN-LIKE 2"/>
    <property type="match status" value="1"/>
</dbReference>
<dbReference type="Gene3D" id="3.40.47.10">
    <property type="match status" value="1"/>
</dbReference>
<dbReference type="OrthoDB" id="7053663at2"/>
<dbReference type="Pfam" id="PF22691">
    <property type="entry name" value="Thiolase_C_1"/>
    <property type="match status" value="1"/>
</dbReference>
<dbReference type="NCBIfam" id="NF005892">
    <property type="entry name" value="PRK07855.1"/>
    <property type="match status" value="1"/>
</dbReference>
<dbReference type="RefSeq" id="WP_101893769.1">
    <property type="nucleotide sequence ID" value="NZ_CP022684.1"/>
</dbReference>
<dbReference type="AlphaFoldDB" id="A0A2K9LJ71"/>
<dbReference type="CDD" id="cd00829">
    <property type="entry name" value="SCP-x_thiolase"/>
    <property type="match status" value="1"/>
</dbReference>
<evidence type="ECO:0000313" key="3">
    <source>
        <dbReference type="Proteomes" id="UP000235116"/>
    </source>
</evidence>
<keyword evidence="3" id="KW-1185">Reference proteome</keyword>
<dbReference type="EMBL" id="CP022684">
    <property type="protein sequence ID" value="AUM12406.1"/>
    <property type="molecule type" value="Genomic_DNA"/>
</dbReference>
<dbReference type="GO" id="GO:0003988">
    <property type="term" value="F:acetyl-CoA C-acyltransferase activity"/>
    <property type="evidence" value="ECO:0007669"/>
    <property type="project" value="UniProtKB-ARBA"/>
</dbReference>
<sequence>MSSTPIDNTLSRKAAIVGIGATEFSKDSGRSEMQLACEAVKAALDDAGIKGSDIDGMSTFSMDNNWENEILRQVGGKELKFFSRTEFGGGAACGPFVHAATAIASGLCDTVVIYRALNERSGLRFGSGQMMNNSPLDPNIINFSHYFPYGFMTPAAWIAFSARRYMHEYGATSEDFGRVAVAMRDFAATNPNAFFYERPITLEDHQNSRMIADPLRLYDCCQESDGAVAFVVTSVEKAKDLANTPAVIASARQSIVKESRMMTPFYGETLSGIPEFDACANDVYSMAGLSPADIDMACLYDHFSPWVLPQLEAFGFCDRGEAKDFVKDGHISRGGKLPVNTHGGQLGEAYIHGMNGIAEAVRQIRGTSVNQVANVNHVLVTAGAGVPTGAAILERG</sequence>
<dbReference type="KEGG" id="kak:Kalk_08245"/>
<gene>
    <name evidence="2" type="ORF">Kalk_08245</name>
</gene>
<dbReference type="InterPro" id="IPR002155">
    <property type="entry name" value="Thiolase"/>
</dbReference>
<dbReference type="PIRSF" id="PIRSF000429">
    <property type="entry name" value="Ac-CoA_Ac_transf"/>
    <property type="match status" value="1"/>
</dbReference>
<dbReference type="PANTHER" id="PTHR42870">
    <property type="entry name" value="ACETYL-COA C-ACETYLTRANSFERASE"/>
    <property type="match status" value="1"/>
</dbReference>
<accession>A0A2K9LJ71</accession>
<evidence type="ECO:0000259" key="1">
    <source>
        <dbReference type="Pfam" id="PF22691"/>
    </source>
</evidence>
<dbReference type="SUPFAM" id="SSF53901">
    <property type="entry name" value="Thiolase-like"/>
    <property type="match status" value="2"/>
</dbReference>
<evidence type="ECO:0000313" key="2">
    <source>
        <dbReference type="EMBL" id="AUM12406.1"/>
    </source>
</evidence>
<protein>
    <submittedName>
        <fullName evidence="2">Lipid-transfer protein</fullName>
    </submittedName>
</protein>